<evidence type="ECO:0000256" key="3">
    <source>
        <dbReference type="ARBA" id="ARBA00023274"/>
    </source>
</evidence>
<comment type="caution">
    <text evidence="5">The sequence shown here is derived from an EMBL/GenBank/DDBJ whole genome shotgun (WGS) entry which is preliminary data.</text>
</comment>
<sequence length="139" mass="15257">MPRLSPFRPLLRLAASTPVASTSYAVPTVAATTITRNSSSPSALVFTRAQPASSSPLFGTKSSILSLLSSSSSTTPTRPLGALLQLQQQQVRTVTYGSEYQPSQRIRKRRHGFLSRIKTKNGRKTIMRRKFRGKAKLSH</sequence>
<dbReference type="PANTHER" id="PTHR14503:SF4">
    <property type="entry name" value="LARGE RIBOSOMAL SUBUNIT PROTEIN BL34M"/>
    <property type="match status" value="1"/>
</dbReference>
<evidence type="ECO:0000256" key="1">
    <source>
        <dbReference type="ARBA" id="ARBA00010111"/>
    </source>
</evidence>
<dbReference type="PANTHER" id="PTHR14503">
    <property type="entry name" value="MITOCHONDRIAL RIBOSOMAL PROTEIN 34 FAMILY MEMBER"/>
    <property type="match status" value="1"/>
</dbReference>
<comment type="similarity">
    <text evidence="1">Belongs to the bacterial ribosomal protein bL34 family.</text>
</comment>
<name>A0AAJ4XKH3_9BASI</name>
<evidence type="ECO:0000256" key="2">
    <source>
        <dbReference type="ARBA" id="ARBA00022980"/>
    </source>
</evidence>
<dbReference type="GO" id="GO:0005762">
    <property type="term" value="C:mitochondrial large ribosomal subunit"/>
    <property type="evidence" value="ECO:0007669"/>
    <property type="project" value="TreeGrafter"/>
</dbReference>
<evidence type="ECO:0000313" key="6">
    <source>
        <dbReference type="Proteomes" id="UP001294444"/>
    </source>
</evidence>
<keyword evidence="6" id="KW-1185">Reference proteome</keyword>
<proteinExistence type="inferred from homology"/>
<dbReference type="NCBIfam" id="TIGR01030">
    <property type="entry name" value="rpmH_bact"/>
    <property type="match status" value="1"/>
</dbReference>
<dbReference type="FunFam" id="1.10.287.3980:FF:000001">
    <property type="entry name" value="Mitochondrial ribosomal protein L34"/>
    <property type="match status" value="1"/>
</dbReference>
<gene>
    <name evidence="5" type="ORF">MEPE_02338</name>
</gene>
<keyword evidence="2 5" id="KW-0689">Ribosomal protein</keyword>
<dbReference type="Gene3D" id="1.10.287.3980">
    <property type="match status" value="1"/>
</dbReference>
<protein>
    <recommendedName>
        <fullName evidence="4">Large ribosomal subunit protein bL34m</fullName>
    </recommendedName>
</protein>
<dbReference type="GO" id="GO:0006412">
    <property type="term" value="P:translation"/>
    <property type="evidence" value="ECO:0007669"/>
    <property type="project" value="InterPro"/>
</dbReference>
<evidence type="ECO:0000256" key="4">
    <source>
        <dbReference type="ARBA" id="ARBA00035274"/>
    </source>
</evidence>
<evidence type="ECO:0000313" key="5">
    <source>
        <dbReference type="EMBL" id="SNX83631.1"/>
    </source>
</evidence>
<dbReference type="AlphaFoldDB" id="A0AAJ4XKH3"/>
<dbReference type="InterPro" id="IPR000271">
    <property type="entry name" value="Ribosomal_bL34"/>
</dbReference>
<keyword evidence="3" id="KW-0687">Ribonucleoprotein</keyword>
<accession>A0AAJ4XKH3</accession>
<dbReference type="EMBL" id="OAPG01000004">
    <property type="protein sequence ID" value="SNX83631.1"/>
    <property type="molecule type" value="Genomic_DNA"/>
</dbReference>
<organism evidence="5 6">
    <name type="scientific">Melanopsichium pennsylvanicum</name>
    <dbReference type="NCBI Taxonomy" id="63383"/>
    <lineage>
        <taxon>Eukaryota</taxon>
        <taxon>Fungi</taxon>
        <taxon>Dikarya</taxon>
        <taxon>Basidiomycota</taxon>
        <taxon>Ustilaginomycotina</taxon>
        <taxon>Ustilaginomycetes</taxon>
        <taxon>Ustilaginales</taxon>
        <taxon>Ustilaginaceae</taxon>
        <taxon>Melanopsichium</taxon>
    </lineage>
</organism>
<dbReference type="Proteomes" id="UP001294444">
    <property type="component" value="Unassembled WGS sequence"/>
</dbReference>
<dbReference type="GO" id="GO:0003735">
    <property type="term" value="F:structural constituent of ribosome"/>
    <property type="evidence" value="ECO:0007669"/>
    <property type="project" value="InterPro"/>
</dbReference>
<dbReference type="Pfam" id="PF00468">
    <property type="entry name" value="Ribosomal_L34"/>
    <property type="match status" value="1"/>
</dbReference>
<reference evidence="5" key="1">
    <citation type="submission" date="2023-10" db="EMBL/GenBank/DDBJ databases">
        <authorList>
            <person name="Guldener U."/>
        </authorList>
    </citation>
    <scope>NUCLEOTIDE SEQUENCE</scope>
    <source>
        <strain evidence="5">Mp4</strain>
    </source>
</reference>